<dbReference type="InterPro" id="IPR015867">
    <property type="entry name" value="N-reg_PII/ATP_PRibTrfase_C"/>
</dbReference>
<dbReference type="PANTHER" id="PTHR33545:SF9">
    <property type="entry name" value="UPF0750 MEMBRANE PROTEIN YITE"/>
    <property type="match status" value="1"/>
</dbReference>
<evidence type="ECO:0000256" key="6">
    <source>
        <dbReference type="SAM" id="Phobius"/>
    </source>
</evidence>
<dbReference type="Pfam" id="PF02588">
    <property type="entry name" value="YitT_membrane"/>
    <property type="match status" value="1"/>
</dbReference>
<feature type="transmembrane region" description="Helical" evidence="6">
    <location>
        <begin position="49"/>
        <end position="70"/>
    </location>
</feature>
<evidence type="ECO:0000313" key="8">
    <source>
        <dbReference type="EMBL" id="MBP1854152.1"/>
    </source>
</evidence>
<comment type="subcellular location">
    <subcellularLocation>
        <location evidence="1">Cell membrane</location>
        <topology evidence="1">Multi-pass membrane protein</topology>
    </subcellularLocation>
</comment>
<gene>
    <name evidence="8" type="ORF">J2Z43_000542</name>
</gene>
<evidence type="ECO:0000259" key="7">
    <source>
        <dbReference type="Pfam" id="PF10035"/>
    </source>
</evidence>
<feature type="transmembrane region" description="Helical" evidence="6">
    <location>
        <begin position="12"/>
        <end position="29"/>
    </location>
</feature>
<dbReference type="Proteomes" id="UP000767291">
    <property type="component" value="Unassembled WGS sequence"/>
</dbReference>
<dbReference type="InterPro" id="IPR003740">
    <property type="entry name" value="YitT"/>
</dbReference>
<dbReference type="EMBL" id="JAGGJX010000001">
    <property type="protein sequence ID" value="MBP1854152.1"/>
    <property type="molecule type" value="Genomic_DNA"/>
</dbReference>
<feature type="transmembrane region" description="Helical" evidence="6">
    <location>
        <begin position="175"/>
        <end position="194"/>
    </location>
</feature>
<keyword evidence="2" id="KW-1003">Cell membrane</keyword>
<dbReference type="RefSeq" id="WP_209455716.1">
    <property type="nucleotide sequence ID" value="NZ_BAAACS010000017.1"/>
</dbReference>
<dbReference type="CDD" id="cd16380">
    <property type="entry name" value="YitT_C"/>
    <property type="match status" value="1"/>
</dbReference>
<dbReference type="InterPro" id="IPR019264">
    <property type="entry name" value="DUF2179"/>
</dbReference>
<proteinExistence type="predicted"/>
<protein>
    <submittedName>
        <fullName evidence="8">Uncharacterized membrane-anchored protein YitT (DUF2179 family)</fullName>
    </submittedName>
</protein>
<evidence type="ECO:0000256" key="1">
    <source>
        <dbReference type="ARBA" id="ARBA00004651"/>
    </source>
</evidence>
<organism evidence="8 9">
    <name type="scientific">Metaclostridioides mangenotii</name>
    <dbReference type="NCBI Taxonomy" id="1540"/>
    <lineage>
        <taxon>Bacteria</taxon>
        <taxon>Bacillati</taxon>
        <taxon>Bacillota</taxon>
        <taxon>Clostridia</taxon>
        <taxon>Peptostreptococcales</taxon>
        <taxon>Peptostreptococcaceae</taxon>
        <taxon>Metaclostridioides</taxon>
    </lineage>
</organism>
<dbReference type="PIRSF" id="PIRSF006483">
    <property type="entry name" value="Membrane_protein_YitT"/>
    <property type="match status" value="1"/>
</dbReference>
<dbReference type="Pfam" id="PF10035">
    <property type="entry name" value="DUF2179"/>
    <property type="match status" value="1"/>
</dbReference>
<keyword evidence="4 6" id="KW-1133">Transmembrane helix</keyword>
<name>A0ABS4E890_9FIRM</name>
<dbReference type="InterPro" id="IPR051461">
    <property type="entry name" value="UPF0750_membrane"/>
</dbReference>
<evidence type="ECO:0000256" key="4">
    <source>
        <dbReference type="ARBA" id="ARBA00022989"/>
    </source>
</evidence>
<keyword evidence="3 6" id="KW-0812">Transmembrane</keyword>
<evidence type="ECO:0000256" key="5">
    <source>
        <dbReference type="ARBA" id="ARBA00023136"/>
    </source>
</evidence>
<dbReference type="Gene3D" id="3.30.70.120">
    <property type="match status" value="1"/>
</dbReference>
<sequence length="285" mass="30921">MKKDRITISEVLILVVGCFLMAASLNLFFNPHSIAPGGLTGLAVVINTISPIPLWVVNLVLNIPLFVLAFKILSRKDCIKTVLGILLLTLALKVTDNLAMIDVTNDIILAIISGSILMGFGHGLIFRINGTTGGTDLIGLLLNKYIPSLSVPVLMGIVDSVVVALSGIVTGRIEIALYSTLALYIIVKMSDLMIEGFDYSKSFMIISDKYKEINQIIIEDLERGATILNGEGAYTGSDKKVILVVVAKKEVVKLKKLVKETDPNSFIIITDIHEAVGNGFKMYDK</sequence>
<evidence type="ECO:0000256" key="2">
    <source>
        <dbReference type="ARBA" id="ARBA00022475"/>
    </source>
</evidence>
<keyword evidence="5 6" id="KW-0472">Membrane</keyword>
<accession>A0ABS4E890</accession>
<keyword evidence="9" id="KW-1185">Reference proteome</keyword>
<feature type="transmembrane region" description="Helical" evidence="6">
    <location>
        <begin position="107"/>
        <end position="128"/>
    </location>
</feature>
<feature type="transmembrane region" description="Helical" evidence="6">
    <location>
        <begin position="149"/>
        <end position="169"/>
    </location>
</feature>
<evidence type="ECO:0000313" key="9">
    <source>
        <dbReference type="Proteomes" id="UP000767291"/>
    </source>
</evidence>
<feature type="domain" description="DUF2179" evidence="7">
    <location>
        <begin position="223"/>
        <end position="277"/>
    </location>
</feature>
<dbReference type="PANTHER" id="PTHR33545">
    <property type="entry name" value="UPF0750 MEMBRANE PROTEIN YITT-RELATED"/>
    <property type="match status" value="1"/>
</dbReference>
<comment type="caution">
    <text evidence="8">The sequence shown here is derived from an EMBL/GenBank/DDBJ whole genome shotgun (WGS) entry which is preliminary data.</text>
</comment>
<evidence type="ECO:0000256" key="3">
    <source>
        <dbReference type="ARBA" id="ARBA00022692"/>
    </source>
</evidence>
<reference evidence="8 9" key="1">
    <citation type="submission" date="2021-03" db="EMBL/GenBank/DDBJ databases">
        <title>Genomic Encyclopedia of Type Strains, Phase IV (KMG-IV): sequencing the most valuable type-strain genomes for metagenomic binning, comparative biology and taxonomic classification.</title>
        <authorList>
            <person name="Goeker M."/>
        </authorList>
    </citation>
    <scope>NUCLEOTIDE SEQUENCE [LARGE SCALE GENOMIC DNA]</scope>
    <source>
        <strain evidence="8 9">DSM 1289</strain>
    </source>
</reference>